<keyword evidence="2" id="KW-0238">DNA-binding</keyword>
<dbReference type="PANTHER" id="PTHR44688:SF16">
    <property type="entry name" value="DNA-BINDING TRANSCRIPTIONAL ACTIVATOR DEVR_DOSR"/>
    <property type="match status" value="1"/>
</dbReference>
<feature type="transmembrane region" description="Helical" evidence="5">
    <location>
        <begin position="356"/>
        <end position="374"/>
    </location>
</feature>
<dbReference type="Pfam" id="PF07695">
    <property type="entry name" value="7TMR-DISM_7TM"/>
    <property type="match status" value="1"/>
</dbReference>
<dbReference type="InterPro" id="IPR011623">
    <property type="entry name" value="7TMR_DISM_rcpt_extracell_dom1"/>
</dbReference>
<dbReference type="InterPro" id="IPR036388">
    <property type="entry name" value="WH-like_DNA-bd_sf"/>
</dbReference>
<keyword evidence="4" id="KW-0175">Coiled coil</keyword>
<feature type="coiled-coil region" evidence="4">
    <location>
        <begin position="381"/>
        <end position="408"/>
    </location>
</feature>
<dbReference type="PRINTS" id="PR00038">
    <property type="entry name" value="HTHLUXR"/>
</dbReference>
<proteinExistence type="predicted"/>
<dbReference type="InterPro" id="IPR011622">
    <property type="entry name" value="7TMR_DISM_rcpt_extracell_dom2"/>
</dbReference>
<feature type="transmembrane region" description="Helical" evidence="5">
    <location>
        <begin position="205"/>
        <end position="222"/>
    </location>
</feature>
<dbReference type="Proteomes" id="UP001151478">
    <property type="component" value="Unassembled WGS sequence"/>
</dbReference>
<organism evidence="7 8">
    <name type="scientific">Polaribacter ponticola</name>
    <dbReference type="NCBI Taxonomy" id="2978475"/>
    <lineage>
        <taxon>Bacteria</taxon>
        <taxon>Pseudomonadati</taxon>
        <taxon>Bacteroidota</taxon>
        <taxon>Flavobacteriia</taxon>
        <taxon>Flavobacteriales</taxon>
        <taxon>Flavobacteriaceae</taxon>
    </lineage>
</organism>
<evidence type="ECO:0000313" key="8">
    <source>
        <dbReference type="Proteomes" id="UP001151478"/>
    </source>
</evidence>
<evidence type="ECO:0000256" key="2">
    <source>
        <dbReference type="ARBA" id="ARBA00023125"/>
    </source>
</evidence>
<comment type="caution">
    <text evidence="7">The sequence shown here is derived from an EMBL/GenBank/DDBJ whole genome shotgun (WGS) entry which is preliminary data.</text>
</comment>
<dbReference type="InterPro" id="IPR016032">
    <property type="entry name" value="Sig_transdc_resp-reg_C-effctor"/>
</dbReference>
<dbReference type="SUPFAM" id="SSF46894">
    <property type="entry name" value="C-terminal effector domain of the bipartite response regulators"/>
    <property type="match status" value="1"/>
</dbReference>
<reference evidence="7" key="1">
    <citation type="submission" date="2023-02" db="EMBL/GenBank/DDBJ databases">
        <title>Polaribacter ponticola sp. nov., isolated from seawater.</title>
        <authorList>
            <person name="Baek J.H."/>
            <person name="Kim J.M."/>
            <person name="Choi D.G."/>
            <person name="Jeon C.O."/>
        </authorList>
    </citation>
    <scope>NUCLEOTIDE SEQUENCE</scope>
    <source>
        <strain evidence="7">MSW5</strain>
    </source>
</reference>
<protein>
    <submittedName>
        <fullName evidence="7">LuxR C-terminal-related transcriptional regulator</fullName>
    </submittedName>
</protein>
<dbReference type="Pfam" id="PF07696">
    <property type="entry name" value="7TMR-DISMED2"/>
    <property type="match status" value="1"/>
</dbReference>
<accession>A0ABT5S8P0</accession>
<evidence type="ECO:0000256" key="4">
    <source>
        <dbReference type="SAM" id="Coils"/>
    </source>
</evidence>
<dbReference type="CDD" id="cd06170">
    <property type="entry name" value="LuxR_C_like"/>
    <property type="match status" value="1"/>
</dbReference>
<dbReference type="InterPro" id="IPR000792">
    <property type="entry name" value="Tscrpt_reg_LuxR_C"/>
</dbReference>
<evidence type="ECO:0000256" key="3">
    <source>
        <dbReference type="ARBA" id="ARBA00023163"/>
    </source>
</evidence>
<evidence type="ECO:0000313" key="7">
    <source>
        <dbReference type="EMBL" id="MDD7914471.1"/>
    </source>
</evidence>
<sequence length="485" mass="56897">MLIKQLKALLLFIGFCITSPYQCISQNTIKSNSEAFSLTYFKEDISLSRNEITSKRFTTMPKSSSFGVKNGTYWFKLTIKKTEYSTNLISYIPTHNIGFIEVYQLENQNLKYITSTGNNVARNNLPLDYKFPSFKVNSKKLNDNTYFLKVLFPKEANFPLKIKSEKKFLSYLLEKKTINSLYYGTCIIILLMNIFFFIKFKDKTYLYYTLFLSSLGINFLLYDGSLIHLFRGNSFYYKLELIIHLTNEIWFILFSISFLNLNIRIPKITKSFFIFPIIVILLYSCYLITNNFYFIGIADTIGISLFPILWFFGLLYYKKIPYAKFYVLGYLLIIPFAVFFIIGYPSGFWEVHGDMLIVKIASWLDIIVFTYAISYRLKTKFENNNLNIKQLKIDIEVAKNKLASKNNSINPYLVLLNENELTSKPLTLREIDILKHLNEGFNNKEISEKLFISPNTVKHHIRNIYIKINVNSRTSLKEKTFKLVY</sequence>
<dbReference type="SMART" id="SM00421">
    <property type="entry name" value="HTH_LUXR"/>
    <property type="match status" value="1"/>
</dbReference>
<dbReference type="RefSeq" id="WP_265725087.1">
    <property type="nucleotide sequence ID" value="NZ_JAOSLC020000003.1"/>
</dbReference>
<feature type="transmembrane region" description="Helical" evidence="5">
    <location>
        <begin position="273"/>
        <end position="295"/>
    </location>
</feature>
<evidence type="ECO:0000259" key="6">
    <source>
        <dbReference type="PROSITE" id="PS50043"/>
    </source>
</evidence>
<feature type="transmembrane region" description="Helical" evidence="5">
    <location>
        <begin position="301"/>
        <end position="318"/>
    </location>
</feature>
<evidence type="ECO:0000256" key="5">
    <source>
        <dbReference type="SAM" id="Phobius"/>
    </source>
</evidence>
<feature type="transmembrane region" description="Helical" evidence="5">
    <location>
        <begin position="325"/>
        <end position="344"/>
    </location>
</feature>
<keyword evidence="8" id="KW-1185">Reference proteome</keyword>
<dbReference type="PANTHER" id="PTHR44688">
    <property type="entry name" value="DNA-BINDING TRANSCRIPTIONAL ACTIVATOR DEVR_DOSR"/>
    <property type="match status" value="1"/>
</dbReference>
<gene>
    <name evidence="7" type="ORF">N5A56_008620</name>
</gene>
<dbReference type="EMBL" id="JAOSLC020000003">
    <property type="protein sequence ID" value="MDD7914471.1"/>
    <property type="molecule type" value="Genomic_DNA"/>
</dbReference>
<feature type="domain" description="HTH luxR-type" evidence="6">
    <location>
        <begin position="419"/>
        <end position="484"/>
    </location>
</feature>
<dbReference type="Gene3D" id="1.10.10.10">
    <property type="entry name" value="Winged helix-like DNA-binding domain superfamily/Winged helix DNA-binding domain"/>
    <property type="match status" value="1"/>
</dbReference>
<name>A0ABT5S8P0_9FLAO</name>
<keyword evidence="5" id="KW-1133">Transmembrane helix</keyword>
<dbReference type="Gene3D" id="2.60.40.2380">
    <property type="match status" value="1"/>
</dbReference>
<keyword evidence="3" id="KW-0804">Transcription</keyword>
<keyword evidence="1" id="KW-0805">Transcription regulation</keyword>
<feature type="transmembrane region" description="Helical" evidence="5">
    <location>
        <begin position="242"/>
        <end position="261"/>
    </location>
</feature>
<evidence type="ECO:0000256" key="1">
    <source>
        <dbReference type="ARBA" id="ARBA00023015"/>
    </source>
</evidence>
<dbReference type="Pfam" id="PF00196">
    <property type="entry name" value="GerE"/>
    <property type="match status" value="1"/>
</dbReference>
<dbReference type="PROSITE" id="PS50043">
    <property type="entry name" value="HTH_LUXR_2"/>
    <property type="match status" value="1"/>
</dbReference>
<keyword evidence="5" id="KW-0812">Transmembrane</keyword>
<dbReference type="PROSITE" id="PS00622">
    <property type="entry name" value="HTH_LUXR_1"/>
    <property type="match status" value="1"/>
</dbReference>
<keyword evidence="5" id="KW-0472">Membrane</keyword>
<feature type="transmembrane region" description="Helical" evidence="5">
    <location>
        <begin position="180"/>
        <end position="198"/>
    </location>
</feature>